<dbReference type="GO" id="GO:0046872">
    <property type="term" value="F:metal ion binding"/>
    <property type="evidence" value="ECO:0007669"/>
    <property type="project" value="UniProtKB-UniRule"/>
</dbReference>
<dbReference type="RefSeq" id="WP_087938931.1">
    <property type="nucleotide sequence ID" value="NZ_FNAC01000014.1"/>
</dbReference>
<dbReference type="STRING" id="686796.SAMN04488104_101415"/>
<dbReference type="GO" id="GO:0005737">
    <property type="term" value="C:cytoplasm"/>
    <property type="evidence" value="ECO:0007669"/>
    <property type="project" value="TreeGrafter"/>
</dbReference>
<dbReference type="PANTHER" id="PTHR13799:SF14">
    <property type="entry name" value="GTP CYCLOHYDROLASE 1 TYPE 2 HOMOLOG"/>
    <property type="match status" value="1"/>
</dbReference>
<dbReference type="InterPro" id="IPR002678">
    <property type="entry name" value="DUF34/NIF3"/>
</dbReference>
<evidence type="ECO:0000256" key="2">
    <source>
        <dbReference type="ARBA" id="ARBA00011643"/>
    </source>
</evidence>
<feature type="binding site" evidence="6">
    <location>
        <position position="333"/>
    </location>
    <ligand>
        <name>a divalent metal cation</name>
        <dbReference type="ChEBI" id="CHEBI:60240"/>
        <label>1</label>
    </ligand>
</feature>
<evidence type="ECO:0000256" key="1">
    <source>
        <dbReference type="ARBA" id="ARBA00006964"/>
    </source>
</evidence>
<feature type="binding site" evidence="6">
    <location>
        <position position="105"/>
    </location>
    <ligand>
        <name>a divalent metal cation</name>
        <dbReference type="ChEBI" id="CHEBI:60240"/>
        <label>1</label>
    </ligand>
</feature>
<dbReference type="FunFam" id="3.40.1390.30:FF:000001">
    <property type="entry name" value="GTP cyclohydrolase 1 type 2"/>
    <property type="match status" value="1"/>
</dbReference>
<dbReference type="InterPro" id="IPR015867">
    <property type="entry name" value="N-reg_PII/ATP_PRibTrfase_C"/>
</dbReference>
<dbReference type="SUPFAM" id="SSF102705">
    <property type="entry name" value="NIF3 (NGG1p interacting factor 3)-like"/>
    <property type="match status" value="1"/>
</dbReference>
<dbReference type="PANTHER" id="PTHR13799">
    <property type="entry name" value="NGG1 INTERACTING FACTOR 3"/>
    <property type="match status" value="1"/>
</dbReference>
<name>A0A1G6RV61_9BACT</name>
<dbReference type="NCBIfam" id="TIGR00486">
    <property type="entry name" value="YbgI_SA1388"/>
    <property type="match status" value="1"/>
</dbReference>
<feature type="binding site" evidence="6">
    <location>
        <position position="66"/>
    </location>
    <ligand>
        <name>a divalent metal cation</name>
        <dbReference type="ChEBI" id="CHEBI:60240"/>
        <label>1</label>
    </ligand>
</feature>
<dbReference type="PIRSF" id="PIRSF037489">
    <property type="entry name" value="UCP037489_NIF3_YqfO"/>
    <property type="match status" value="1"/>
</dbReference>
<reference evidence="8" key="1">
    <citation type="submission" date="2016-10" db="EMBL/GenBank/DDBJ databases">
        <authorList>
            <person name="Varghese N."/>
            <person name="Submissions S."/>
        </authorList>
    </citation>
    <scope>NUCLEOTIDE SEQUENCE [LARGE SCALE GENOMIC DNA]</scope>
    <source>
        <strain evidence="8">DSM 23095</strain>
    </source>
</reference>
<proteinExistence type="inferred from homology"/>
<evidence type="ECO:0000256" key="4">
    <source>
        <dbReference type="ARBA" id="ARBA00022723"/>
    </source>
</evidence>
<dbReference type="Gene3D" id="3.40.1390.30">
    <property type="entry name" value="NIF3 (NGG1p interacting factor 3)-like"/>
    <property type="match status" value="1"/>
</dbReference>
<dbReference type="Gene3D" id="3.30.70.120">
    <property type="match status" value="1"/>
</dbReference>
<sequence length="366" mass="40615">MGYKIHEVISFLEQVAPPSYQESYDNATLITGNPDDSVSGILSTLDCIEEVVDEAIALQANLIIAHHPIVFKGLKSLTGRNYVERTIIKAIQNNIAIYAIHTNLDNVAHGVNKRISDRLGLRNTKILKPKKEILQKLEFFVPKDQKNEVVDAVFAAGAGQIGAYKNCSFQTDGMGTFTPSEGANPFTGKVGVPQYEAEVRVEVILPNHKSRQIIQAMKKAHPYEEVAYYLSSIENENQEVGSGMIGDLAQAMEPLAFLDFVKERMELQVLKHTQLLGHKVEKIALCGGAGIFLLGDAKKAKADVFITSDVKYHEFFDADSQIILCDIGHFESEIFTKELLVELLSQNFPNIALYLTKVVTNPTSYR</sequence>
<protein>
    <recommendedName>
        <fullName evidence="3 5">GTP cyclohydrolase 1 type 2 homolog</fullName>
    </recommendedName>
</protein>
<dbReference type="AlphaFoldDB" id="A0A1G6RV61"/>
<dbReference type="Pfam" id="PF01784">
    <property type="entry name" value="DUF34_NIF3"/>
    <property type="match status" value="1"/>
</dbReference>
<comment type="similarity">
    <text evidence="1 5">Belongs to the GTP cyclohydrolase I type 2/NIF3 family.</text>
</comment>
<feature type="binding site" evidence="6">
    <location>
        <position position="329"/>
    </location>
    <ligand>
        <name>a divalent metal cation</name>
        <dbReference type="ChEBI" id="CHEBI:60240"/>
        <label>1</label>
    </ligand>
</feature>
<keyword evidence="8" id="KW-1185">Reference proteome</keyword>
<comment type="subunit">
    <text evidence="2">Homohexamer.</text>
</comment>
<keyword evidence="4 5" id="KW-0479">Metal-binding</keyword>
<dbReference type="EMBL" id="FNAC01000014">
    <property type="protein sequence ID" value="SDD07815.1"/>
    <property type="molecule type" value="Genomic_DNA"/>
</dbReference>
<evidence type="ECO:0000256" key="3">
    <source>
        <dbReference type="ARBA" id="ARBA00022112"/>
    </source>
</evidence>
<evidence type="ECO:0000313" key="7">
    <source>
        <dbReference type="EMBL" id="SDD07815.1"/>
    </source>
</evidence>
<evidence type="ECO:0000256" key="6">
    <source>
        <dbReference type="PIRSR" id="PIRSR602678-1"/>
    </source>
</evidence>
<accession>A0A1G6RV61</accession>
<dbReference type="OrthoDB" id="9792792at2"/>
<dbReference type="InterPro" id="IPR017221">
    <property type="entry name" value="DUF34/NIF3_bac"/>
</dbReference>
<evidence type="ECO:0000313" key="8">
    <source>
        <dbReference type="Proteomes" id="UP000199060"/>
    </source>
</evidence>
<organism evidence="7 8">
    <name type="scientific">Algoriphagus faecimaris</name>
    <dbReference type="NCBI Taxonomy" id="686796"/>
    <lineage>
        <taxon>Bacteria</taxon>
        <taxon>Pseudomonadati</taxon>
        <taxon>Bacteroidota</taxon>
        <taxon>Cytophagia</taxon>
        <taxon>Cytophagales</taxon>
        <taxon>Cyclobacteriaceae</taxon>
        <taxon>Algoriphagus</taxon>
    </lineage>
</organism>
<dbReference type="InterPro" id="IPR036069">
    <property type="entry name" value="DUF34/NIF3_sf"/>
</dbReference>
<dbReference type="Proteomes" id="UP000199060">
    <property type="component" value="Unassembled WGS sequence"/>
</dbReference>
<evidence type="ECO:0000256" key="5">
    <source>
        <dbReference type="PIRNR" id="PIRNR037489"/>
    </source>
</evidence>
<gene>
    <name evidence="7" type="ORF">SAMN04488104_101415</name>
</gene>
<feature type="binding site" evidence="6">
    <location>
        <position position="67"/>
    </location>
    <ligand>
        <name>a divalent metal cation</name>
        <dbReference type="ChEBI" id="CHEBI:60240"/>
        <label>1</label>
    </ligand>
</feature>